<dbReference type="GO" id="GO:0009307">
    <property type="term" value="P:DNA restriction-modification system"/>
    <property type="evidence" value="ECO:0007669"/>
    <property type="project" value="InterPro"/>
</dbReference>
<sequence>MVKDSEYSSDTQVKYKTHKISSKSRNKQKGDKYELQIGKYYQKKGYKVYFKGINEGLYDEGIDLIAYRGKEALLIQCKNWEHSQVKQGHLRKFLGDCTAYLKQNQKIFAKKNMRRVFVTSCKNMNYGVKKFIVENNIEYKVIPYLG</sequence>
<feature type="compositionally biased region" description="Basic residues" evidence="1">
    <location>
        <begin position="15"/>
        <end position="27"/>
    </location>
</feature>
<gene>
    <name evidence="3" type="ORF">CQA43_03285</name>
</gene>
<keyword evidence="4" id="KW-1185">Reference proteome</keyword>
<name>A0A3D8IGU5_9HELI</name>
<organism evidence="3 4">
    <name type="scientific">Helicobacter ganmani</name>
    <dbReference type="NCBI Taxonomy" id="60246"/>
    <lineage>
        <taxon>Bacteria</taxon>
        <taxon>Pseudomonadati</taxon>
        <taxon>Campylobacterota</taxon>
        <taxon>Epsilonproteobacteria</taxon>
        <taxon>Campylobacterales</taxon>
        <taxon>Helicobacteraceae</taxon>
        <taxon>Helicobacter</taxon>
    </lineage>
</organism>
<evidence type="ECO:0000313" key="3">
    <source>
        <dbReference type="EMBL" id="RDU63924.1"/>
    </source>
</evidence>
<dbReference type="GO" id="GO:0003677">
    <property type="term" value="F:DNA binding"/>
    <property type="evidence" value="ECO:0007669"/>
    <property type="project" value="InterPro"/>
</dbReference>
<accession>A0A3D8IGU5</accession>
<dbReference type="AlphaFoldDB" id="A0A3D8IGU5"/>
<dbReference type="InterPro" id="IPR011856">
    <property type="entry name" value="tRNA_endonuc-like_dom_sf"/>
</dbReference>
<evidence type="ECO:0000313" key="4">
    <source>
        <dbReference type="Proteomes" id="UP000256650"/>
    </source>
</evidence>
<dbReference type="SUPFAM" id="SSF52980">
    <property type="entry name" value="Restriction endonuclease-like"/>
    <property type="match status" value="1"/>
</dbReference>
<dbReference type="Pfam" id="PF04471">
    <property type="entry name" value="Mrr_cat"/>
    <property type="match status" value="1"/>
</dbReference>
<dbReference type="EMBL" id="NXLS01000002">
    <property type="protein sequence ID" value="RDU63924.1"/>
    <property type="molecule type" value="Genomic_DNA"/>
</dbReference>
<evidence type="ECO:0000256" key="1">
    <source>
        <dbReference type="SAM" id="MobiDB-lite"/>
    </source>
</evidence>
<comment type="caution">
    <text evidence="3">The sequence shown here is derived from an EMBL/GenBank/DDBJ whole genome shotgun (WGS) entry which is preliminary data.</text>
</comment>
<proteinExistence type="predicted"/>
<dbReference type="Gene3D" id="3.40.1350.10">
    <property type="match status" value="1"/>
</dbReference>
<dbReference type="GO" id="GO:0004519">
    <property type="term" value="F:endonuclease activity"/>
    <property type="evidence" value="ECO:0007669"/>
    <property type="project" value="InterPro"/>
</dbReference>
<feature type="domain" description="Restriction endonuclease type IV Mrr" evidence="2">
    <location>
        <begin position="29"/>
        <end position="107"/>
    </location>
</feature>
<protein>
    <recommendedName>
        <fullName evidence="2">Restriction endonuclease type IV Mrr domain-containing protein</fullName>
    </recommendedName>
</protein>
<dbReference type="OrthoDB" id="5363706at2"/>
<evidence type="ECO:0000259" key="2">
    <source>
        <dbReference type="Pfam" id="PF04471"/>
    </source>
</evidence>
<reference evidence="3 4" key="1">
    <citation type="submission" date="2018-04" db="EMBL/GenBank/DDBJ databases">
        <title>Novel Campyloabacter and Helicobacter Species and Strains.</title>
        <authorList>
            <person name="Mannion A.J."/>
            <person name="Shen Z."/>
            <person name="Fox J.G."/>
        </authorList>
    </citation>
    <scope>NUCLEOTIDE SEQUENCE [LARGE SCALE GENOMIC DNA]</scope>
    <source>
        <strain evidence="3 4">MIT 99-5101</strain>
    </source>
</reference>
<dbReference type="InterPro" id="IPR011335">
    <property type="entry name" value="Restrct_endonuc-II-like"/>
</dbReference>
<dbReference type="RefSeq" id="WP_115551250.1">
    <property type="nucleotide sequence ID" value="NZ_CARNKL010000081.1"/>
</dbReference>
<dbReference type="InterPro" id="IPR007560">
    <property type="entry name" value="Restrct_endonuc_IV_Mrr"/>
</dbReference>
<dbReference type="Proteomes" id="UP000256650">
    <property type="component" value="Unassembled WGS sequence"/>
</dbReference>
<feature type="region of interest" description="Disordered" evidence="1">
    <location>
        <begin position="1"/>
        <end position="27"/>
    </location>
</feature>